<dbReference type="InterPro" id="IPR026030">
    <property type="entry name" value="Pur-cyt_permease_Fcy2/21/22"/>
</dbReference>
<feature type="transmembrane region" description="Helical" evidence="2">
    <location>
        <begin position="15"/>
        <end position="34"/>
    </location>
</feature>
<sequence>MLGSKYVHLCEKWPWIPTASTFVILLGCAGKHLVNVPMGTGQAEASNVLSFMGVIFGFVIGWVSLASDYNVYQPASTLAWKTFGGELEQAGARPDWYRGGHCVPVWRVGHGDGDGADLGELSYHILQPSFPALCDDTSGH</sequence>
<dbReference type="GO" id="GO:0005886">
    <property type="term" value="C:plasma membrane"/>
    <property type="evidence" value="ECO:0007669"/>
    <property type="project" value="TreeGrafter"/>
</dbReference>
<evidence type="ECO:0000313" key="4">
    <source>
        <dbReference type="Proteomes" id="UP001218218"/>
    </source>
</evidence>
<keyword evidence="2" id="KW-1133">Transmembrane helix</keyword>
<keyword evidence="2" id="KW-0472">Membrane</keyword>
<accession>A0AAD7EA86</accession>
<dbReference type="Proteomes" id="UP001218218">
    <property type="component" value="Unassembled WGS sequence"/>
</dbReference>
<protein>
    <submittedName>
        <fullName evidence="3">Uncharacterized protein</fullName>
    </submittedName>
</protein>
<evidence type="ECO:0000313" key="3">
    <source>
        <dbReference type="EMBL" id="KAJ7306947.1"/>
    </source>
</evidence>
<dbReference type="PANTHER" id="PTHR31806">
    <property type="entry name" value="PURINE-CYTOSINE PERMEASE FCY2-RELATED"/>
    <property type="match status" value="1"/>
</dbReference>
<evidence type="ECO:0000256" key="1">
    <source>
        <dbReference type="ARBA" id="ARBA00022448"/>
    </source>
</evidence>
<evidence type="ECO:0000256" key="2">
    <source>
        <dbReference type="SAM" id="Phobius"/>
    </source>
</evidence>
<proteinExistence type="predicted"/>
<keyword evidence="2" id="KW-0812">Transmembrane</keyword>
<dbReference type="PANTHER" id="PTHR31806:SF1">
    <property type="entry name" value="PURINE-CYTOSINE PERMEASE FCY2-RELATED"/>
    <property type="match status" value="1"/>
</dbReference>
<dbReference type="GO" id="GO:0022857">
    <property type="term" value="F:transmembrane transporter activity"/>
    <property type="evidence" value="ECO:0007669"/>
    <property type="project" value="InterPro"/>
</dbReference>
<keyword evidence="4" id="KW-1185">Reference proteome</keyword>
<dbReference type="AlphaFoldDB" id="A0AAD7EA86"/>
<keyword evidence="1" id="KW-0813">Transport</keyword>
<comment type="caution">
    <text evidence="3">The sequence shown here is derived from an EMBL/GenBank/DDBJ whole genome shotgun (WGS) entry which is preliminary data.</text>
</comment>
<dbReference type="EMBL" id="JARIHO010000090">
    <property type="protein sequence ID" value="KAJ7306947.1"/>
    <property type="molecule type" value="Genomic_DNA"/>
</dbReference>
<name>A0AAD7EA86_9AGAR</name>
<feature type="transmembrane region" description="Helical" evidence="2">
    <location>
        <begin position="46"/>
        <end position="65"/>
    </location>
</feature>
<gene>
    <name evidence="3" type="ORF">DFH08DRAFT_901427</name>
</gene>
<dbReference type="Gene3D" id="1.10.4160.10">
    <property type="entry name" value="Hydantoin permease"/>
    <property type="match status" value="1"/>
</dbReference>
<reference evidence="3" key="1">
    <citation type="submission" date="2023-03" db="EMBL/GenBank/DDBJ databases">
        <title>Massive genome expansion in bonnet fungi (Mycena s.s.) driven by repeated elements and novel gene families across ecological guilds.</title>
        <authorList>
            <consortium name="Lawrence Berkeley National Laboratory"/>
            <person name="Harder C.B."/>
            <person name="Miyauchi S."/>
            <person name="Viragh M."/>
            <person name="Kuo A."/>
            <person name="Thoen E."/>
            <person name="Andreopoulos B."/>
            <person name="Lu D."/>
            <person name="Skrede I."/>
            <person name="Drula E."/>
            <person name="Henrissat B."/>
            <person name="Morin E."/>
            <person name="Kohler A."/>
            <person name="Barry K."/>
            <person name="LaButti K."/>
            <person name="Morin E."/>
            <person name="Salamov A."/>
            <person name="Lipzen A."/>
            <person name="Mereny Z."/>
            <person name="Hegedus B."/>
            <person name="Baldrian P."/>
            <person name="Stursova M."/>
            <person name="Weitz H."/>
            <person name="Taylor A."/>
            <person name="Grigoriev I.V."/>
            <person name="Nagy L.G."/>
            <person name="Martin F."/>
            <person name="Kauserud H."/>
        </authorList>
    </citation>
    <scope>NUCLEOTIDE SEQUENCE</scope>
    <source>
        <strain evidence="3">CBHHK002</strain>
    </source>
</reference>
<organism evidence="3 4">
    <name type="scientific">Mycena albidolilacea</name>
    <dbReference type="NCBI Taxonomy" id="1033008"/>
    <lineage>
        <taxon>Eukaryota</taxon>
        <taxon>Fungi</taxon>
        <taxon>Dikarya</taxon>
        <taxon>Basidiomycota</taxon>
        <taxon>Agaricomycotina</taxon>
        <taxon>Agaricomycetes</taxon>
        <taxon>Agaricomycetidae</taxon>
        <taxon>Agaricales</taxon>
        <taxon>Marasmiineae</taxon>
        <taxon>Mycenaceae</taxon>
        <taxon>Mycena</taxon>
    </lineage>
</organism>
<dbReference type="PROSITE" id="PS51257">
    <property type="entry name" value="PROKAR_LIPOPROTEIN"/>
    <property type="match status" value="1"/>
</dbReference>